<dbReference type="GO" id="GO:0008324">
    <property type="term" value="F:monoatomic cation transmembrane transporter activity"/>
    <property type="evidence" value="ECO:0007669"/>
    <property type="project" value="InterPro"/>
</dbReference>
<keyword evidence="5" id="KW-0460">Magnesium</keyword>
<proteinExistence type="inferred from homology"/>
<feature type="transmembrane region" description="Helical" evidence="9">
    <location>
        <begin position="428"/>
        <end position="450"/>
    </location>
</feature>
<feature type="transmembrane region" description="Helical" evidence="9">
    <location>
        <begin position="462"/>
        <end position="482"/>
    </location>
</feature>
<evidence type="ECO:0000256" key="4">
    <source>
        <dbReference type="ARBA" id="ARBA00022692"/>
    </source>
</evidence>
<dbReference type="Proteomes" id="UP000887540">
    <property type="component" value="Unplaced"/>
</dbReference>
<evidence type="ECO:0000256" key="1">
    <source>
        <dbReference type="ARBA" id="ARBA00004141"/>
    </source>
</evidence>
<feature type="domain" description="SLC41A/MgtE integral membrane" evidence="10">
    <location>
        <begin position="335"/>
        <end position="479"/>
    </location>
</feature>
<organism evidence="11 12">
    <name type="scientific">Acrobeloides nanus</name>
    <dbReference type="NCBI Taxonomy" id="290746"/>
    <lineage>
        <taxon>Eukaryota</taxon>
        <taxon>Metazoa</taxon>
        <taxon>Ecdysozoa</taxon>
        <taxon>Nematoda</taxon>
        <taxon>Chromadorea</taxon>
        <taxon>Rhabditida</taxon>
        <taxon>Tylenchina</taxon>
        <taxon>Cephalobomorpha</taxon>
        <taxon>Cephaloboidea</taxon>
        <taxon>Cephalobidae</taxon>
        <taxon>Acrobeloides</taxon>
    </lineage>
</organism>
<feature type="transmembrane region" description="Helical" evidence="9">
    <location>
        <begin position="303"/>
        <end position="321"/>
    </location>
</feature>
<keyword evidence="3" id="KW-0813">Transport</keyword>
<accession>A0A914C0L8</accession>
<feature type="transmembrane region" description="Helical" evidence="9">
    <location>
        <begin position="164"/>
        <end position="188"/>
    </location>
</feature>
<dbReference type="Pfam" id="PF01769">
    <property type="entry name" value="MgtE"/>
    <property type="match status" value="2"/>
</dbReference>
<dbReference type="PANTHER" id="PTHR16228">
    <property type="entry name" value="DIVALENT CATION TRANSPORTER SOLUTE CARRIER FAMILY 41"/>
    <property type="match status" value="1"/>
</dbReference>
<evidence type="ECO:0000313" key="11">
    <source>
        <dbReference type="Proteomes" id="UP000887540"/>
    </source>
</evidence>
<dbReference type="InterPro" id="IPR006667">
    <property type="entry name" value="SLC41_membr_dom"/>
</dbReference>
<keyword evidence="7" id="KW-0406">Ion transport</keyword>
<keyword evidence="8 9" id="KW-0472">Membrane</keyword>
<feature type="transmembrane region" description="Helical" evidence="9">
    <location>
        <begin position="237"/>
        <end position="262"/>
    </location>
</feature>
<dbReference type="PANTHER" id="PTHR16228:SF7">
    <property type="entry name" value="SLC41A_MGTE INTEGRAL MEMBRANE DOMAIN-CONTAINING PROTEIN"/>
    <property type="match status" value="1"/>
</dbReference>
<sequence>MLDNQSRHRSTRKIAQMLTNDEAETIVHNEVTEKNSGYGAMPKFSLSNSDKGLSRDRSESQIDITSADMEIEKHVAEPSLVLFFQVLFPFLIAGFGMVLAGTVLDIVQHWNLFKEVPETFILVPALLGLKGNLEMTLASRLSTQANCGKMDTREQVFAVVLTNIALIQVQAIVVTFLASAFAMVLSWVPKGEIDWSHAALLCASGLTTASLASFVLSIIMISVVITARKFNVNPDNIATPIAASLGDLTTLAVLSCFGSLFLSAHLSESWLNVSVILFFIMAAPIWTIISWREESTRTILQDGWSPIIFSMCISSGGGFVLEAAMRDFPQMAPFQPVMNGVGGNLAAVQASRISTFFHKYATPGLLPYKWTLNRFTDFSRAFFSADWDSRSARVLLFLLVPGHIIFNWLIALFHTGENLPSSALFTSLYLTTALAQVMILLYVCQFLVTFMWSRRIDPDNAAIPYLTALGDLVGTTFLYLAFSFLQFMHDPAGQTSTSKP</sequence>
<evidence type="ECO:0000256" key="9">
    <source>
        <dbReference type="SAM" id="Phobius"/>
    </source>
</evidence>
<comment type="subcellular location">
    <subcellularLocation>
        <location evidence="1">Membrane</location>
        <topology evidence="1">Multi-pass membrane protein</topology>
    </subcellularLocation>
</comment>
<comment type="similarity">
    <text evidence="2">Belongs to the SLC41A transporter family.</text>
</comment>
<dbReference type="InterPro" id="IPR036739">
    <property type="entry name" value="SLC41_membr_dom_sf"/>
</dbReference>
<name>A0A914C0L8_9BILA</name>
<dbReference type="InterPro" id="IPR045349">
    <property type="entry name" value="SLC41A1-3"/>
</dbReference>
<feature type="transmembrane region" description="Helical" evidence="9">
    <location>
        <begin position="80"/>
        <end position="104"/>
    </location>
</feature>
<evidence type="ECO:0000256" key="8">
    <source>
        <dbReference type="ARBA" id="ARBA00023136"/>
    </source>
</evidence>
<evidence type="ECO:0000313" key="12">
    <source>
        <dbReference type="WBParaSite" id="ACRNAN_Path_1447.g5671.t1"/>
    </source>
</evidence>
<keyword evidence="6 9" id="KW-1133">Transmembrane helix</keyword>
<reference evidence="12" key="1">
    <citation type="submission" date="2022-11" db="UniProtKB">
        <authorList>
            <consortium name="WormBaseParasite"/>
        </authorList>
    </citation>
    <scope>IDENTIFICATION</scope>
</reference>
<dbReference type="SUPFAM" id="SSF161093">
    <property type="entry name" value="MgtE membrane domain-like"/>
    <property type="match status" value="2"/>
</dbReference>
<evidence type="ECO:0000256" key="7">
    <source>
        <dbReference type="ARBA" id="ARBA00023065"/>
    </source>
</evidence>
<feature type="transmembrane region" description="Helical" evidence="9">
    <location>
        <begin position="200"/>
        <end position="225"/>
    </location>
</feature>
<evidence type="ECO:0000259" key="10">
    <source>
        <dbReference type="Pfam" id="PF01769"/>
    </source>
</evidence>
<evidence type="ECO:0000256" key="2">
    <source>
        <dbReference type="ARBA" id="ARBA00009749"/>
    </source>
</evidence>
<feature type="domain" description="SLC41A/MgtE integral membrane" evidence="10">
    <location>
        <begin position="123"/>
        <end position="255"/>
    </location>
</feature>
<evidence type="ECO:0000256" key="5">
    <source>
        <dbReference type="ARBA" id="ARBA00022842"/>
    </source>
</evidence>
<feature type="transmembrane region" description="Helical" evidence="9">
    <location>
        <begin position="269"/>
        <end position="291"/>
    </location>
</feature>
<keyword evidence="4 9" id="KW-0812">Transmembrane</keyword>
<evidence type="ECO:0000256" key="3">
    <source>
        <dbReference type="ARBA" id="ARBA00022448"/>
    </source>
</evidence>
<protein>
    <submittedName>
        <fullName evidence="12">SLC41A/MgtE integral membrane domain-containing protein</fullName>
    </submittedName>
</protein>
<keyword evidence="11" id="KW-1185">Reference proteome</keyword>
<dbReference type="GO" id="GO:0005886">
    <property type="term" value="C:plasma membrane"/>
    <property type="evidence" value="ECO:0007669"/>
    <property type="project" value="TreeGrafter"/>
</dbReference>
<dbReference type="WBParaSite" id="ACRNAN_Path_1447.g5671.t1">
    <property type="protein sequence ID" value="ACRNAN_Path_1447.g5671.t1"/>
    <property type="gene ID" value="ACRNAN_Path_1447.g5671"/>
</dbReference>
<dbReference type="AlphaFoldDB" id="A0A914C0L8"/>
<dbReference type="Gene3D" id="1.10.357.20">
    <property type="entry name" value="SLC41 divalent cation transporters, integral membrane domain"/>
    <property type="match status" value="2"/>
</dbReference>
<dbReference type="FunFam" id="1.10.357.20:FF:000001">
    <property type="entry name" value="Solute carrier family 41 member 2"/>
    <property type="match status" value="1"/>
</dbReference>
<evidence type="ECO:0000256" key="6">
    <source>
        <dbReference type="ARBA" id="ARBA00022989"/>
    </source>
</evidence>
<feature type="transmembrane region" description="Helical" evidence="9">
    <location>
        <begin position="394"/>
        <end position="416"/>
    </location>
</feature>